<gene>
    <name evidence="1" type="ORF">PM001_LOCUS22574</name>
</gene>
<evidence type="ECO:0000313" key="1">
    <source>
        <dbReference type="EMBL" id="CAK7937424.1"/>
    </source>
</evidence>
<reference evidence="1" key="1">
    <citation type="submission" date="2024-01" db="EMBL/GenBank/DDBJ databases">
        <authorList>
            <person name="Webb A."/>
        </authorList>
    </citation>
    <scope>NUCLEOTIDE SEQUENCE</scope>
    <source>
        <strain evidence="1">Pm1</strain>
    </source>
</reference>
<accession>A0AAV1UW78</accession>
<dbReference type="Proteomes" id="UP001162060">
    <property type="component" value="Unassembled WGS sequence"/>
</dbReference>
<sequence>MQTSAREFQCCKAEFTHYLRYAEEIVHFAQSTEIELRGKNIKRDVSTPSTTSVETLERSD</sequence>
<protein>
    <submittedName>
        <fullName evidence="1">Uncharacterized protein</fullName>
    </submittedName>
</protein>
<proteinExistence type="predicted"/>
<dbReference type="EMBL" id="CAKLBY020000227">
    <property type="protein sequence ID" value="CAK7937424.1"/>
    <property type="molecule type" value="Genomic_DNA"/>
</dbReference>
<dbReference type="AlphaFoldDB" id="A0AAV1UW78"/>
<evidence type="ECO:0000313" key="2">
    <source>
        <dbReference type="Proteomes" id="UP001162060"/>
    </source>
</evidence>
<name>A0AAV1UW78_9STRA</name>
<organism evidence="1 2">
    <name type="scientific">Peronospora matthiolae</name>
    <dbReference type="NCBI Taxonomy" id="2874970"/>
    <lineage>
        <taxon>Eukaryota</taxon>
        <taxon>Sar</taxon>
        <taxon>Stramenopiles</taxon>
        <taxon>Oomycota</taxon>
        <taxon>Peronosporomycetes</taxon>
        <taxon>Peronosporales</taxon>
        <taxon>Peronosporaceae</taxon>
        <taxon>Peronospora</taxon>
    </lineage>
</organism>
<comment type="caution">
    <text evidence="1">The sequence shown here is derived from an EMBL/GenBank/DDBJ whole genome shotgun (WGS) entry which is preliminary data.</text>
</comment>